<reference key="2">
    <citation type="submission" date="2010-11" db="EMBL/GenBank/DDBJ databases">
        <authorList>
            <person name="Lin H."/>
            <person name="Doddapaneni H.V."/>
            <person name="Lou B."/>
            <person name="Civerolo E.L."/>
            <person name="Chen C."/>
            <person name="Duan Y."/>
            <person name="Zhou L."/>
            <person name="Glynn J."/>
        </authorList>
    </citation>
    <scope>NUCLEOTIDE SEQUENCE</scope>
    <source>
        <strain>CLso-ZC1</strain>
    </source>
</reference>
<dbReference type="AlphaFoldDB" id="E4UB73"/>
<evidence type="ECO:0000313" key="2">
    <source>
        <dbReference type="Proteomes" id="UP000007038"/>
    </source>
</evidence>
<dbReference type="STRING" id="658172.CKC_04015"/>
<dbReference type="HOGENOM" id="CLU_3008880_0_0_5"/>
<dbReference type="KEGG" id="lso:CKC_04015"/>
<dbReference type="Proteomes" id="UP000007038">
    <property type="component" value="Chromosome"/>
</dbReference>
<reference evidence="2" key="1">
    <citation type="submission" date="2010-11" db="EMBL/GenBank/DDBJ databases">
        <title>Complete genome sequence of Candidatus Liberibacter solanacearum CLso-ZC1.</title>
        <authorList>
            <person name="Lin H."/>
            <person name="Doddapaneni H.V."/>
            <person name="Lou B."/>
            <person name="Civerolo E.L."/>
            <person name="Chen C."/>
            <person name="Duan Y."/>
            <person name="Zhou L."/>
            <person name="Glynn J."/>
        </authorList>
    </citation>
    <scope>NUCLEOTIDE SEQUENCE [LARGE SCALE GENOMIC DNA]</scope>
    <source>
        <strain evidence="2">CLso-ZC1</strain>
    </source>
</reference>
<evidence type="ECO:0000313" key="1">
    <source>
        <dbReference type="EMBL" id="ADR52552.1"/>
    </source>
</evidence>
<gene>
    <name evidence="1" type="ordered locus">CKC_04015</name>
</gene>
<name>E4UB73_LIBSC</name>
<accession>E4UB73</accession>
<protein>
    <submittedName>
        <fullName evidence="1">Uncharacterized protein</fullName>
    </submittedName>
</protein>
<organism evidence="1 2">
    <name type="scientific">Liberibacter solanacearum (strain CLso-ZC1)</name>
    <dbReference type="NCBI Taxonomy" id="658172"/>
    <lineage>
        <taxon>Bacteria</taxon>
        <taxon>Pseudomonadati</taxon>
        <taxon>Pseudomonadota</taxon>
        <taxon>Alphaproteobacteria</taxon>
        <taxon>Hyphomicrobiales</taxon>
        <taxon>Rhizobiaceae</taxon>
        <taxon>Liberibacter</taxon>
    </lineage>
</organism>
<reference evidence="1 2" key="3">
    <citation type="journal article" date="2011" name="PLoS ONE">
        <title>The Complete Genome Sequence of 'Candidatus Liberibacter solanacearum', the Bacterium Associated with Potato Zebra Chip Disease.</title>
        <authorList>
            <person name="Lin H."/>
            <person name="Lou B."/>
            <person name="Glynn J.M."/>
            <person name="Doddapaneni H."/>
            <person name="Civerolo E.L."/>
            <person name="Chen C."/>
            <person name="Duan Y."/>
            <person name="Zhou L."/>
            <person name="Vahling C.M."/>
        </authorList>
    </citation>
    <scope>NUCLEOTIDE SEQUENCE [LARGE SCALE GENOMIC DNA]</scope>
    <source>
        <strain evidence="1 2">CLso-ZC1</strain>
    </source>
</reference>
<dbReference type="EMBL" id="CP002371">
    <property type="protein sequence ID" value="ADR52552.1"/>
    <property type="molecule type" value="Genomic_DNA"/>
</dbReference>
<proteinExistence type="predicted"/>
<sequence length="56" mass="6595">MPQYSHDEGRKAALYMLSDLSSGVTGEYHDVVWISGCWNKRRRYSCDLRRVKIFVL</sequence>